<protein>
    <submittedName>
        <fullName evidence="1">Uncharacterized protein</fullName>
    </submittedName>
</protein>
<reference evidence="1" key="1">
    <citation type="submission" date="2018-11" db="EMBL/GenBank/DDBJ databases">
        <authorList>
            <consortium name="Pathogen Informatics"/>
        </authorList>
    </citation>
    <scope>NUCLEOTIDE SEQUENCE</scope>
</reference>
<accession>A0A448WDG4</accession>
<proteinExistence type="predicted"/>
<name>A0A448WDG4_9PLAT</name>
<keyword evidence="2" id="KW-1185">Reference proteome</keyword>
<dbReference type="Proteomes" id="UP000784294">
    <property type="component" value="Unassembled WGS sequence"/>
</dbReference>
<evidence type="ECO:0000313" key="2">
    <source>
        <dbReference type="Proteomes" id="UP000784294"/>
    </source>
</evidence>
<dbReference type="EMBL" id="CAAALY010005380">
    <property type="protein sequence ID" value="VEL09067.1"/>
    <property type="molecule type" value="Genomic_DNA"/>
</dbReference>
<dbReference type="AlphaFoldDB" id="A0A448WDG4"/>
<sequence>MSLNNIHIPLMARFYLLKKPRANCYSPVPQSSLFPLFINVSVTRRRVDLLIKERIELLGKQLSCDEPTTGEQSMTQQLSVLRNWSASNEHFQDEVGVTKSIDVSVQETAGSRHEIEEGLELKKRTSRVELIHPKENRSEDDVTCINEITNTSKDGETIGLISEAHDLRHCVKAVNDDEFTLFHRIRLPEISLPNSKLTERLAQKQAAAAIAVEHLRIKVKPSTRIEAEFIIF</sequence>
<gene>
    <name evidence="1" type="ORF">PXEA_LOCUS2507</name>
</gene>
<organism evidence="1 2">
    <name type="scientific">Protopolystoma xenopodis</name>
    <dbReference type="NCBI Taxonomy" id="117903"/>
    <lineage>
        <taxon>Eukaryota</taxon>
        <taxon>Metazoa</taxon>
        <taxon>Spiralia</taxon>
        <taxon>Lophotrochozoa</taxon>
        <taxon>Platyhelminthes</taxon>
        <taxon>Monogenea</taxon>
        <taxon>Polyopisthocotylea</taxon>
        <taxon>Polystomatidea</taxon>
        <taxon>Polystomatidae</taxon>
        <taxon>Protopolystoma</taxon>
    </lineage>
</organism>
<comment type="caution">
    <text evidence="1">The sequence shown here is derived from an EMBL/GenBank/DDBJ whole genome shotgun (WGS) entry which is preliminary data.</text>
</comment>
<evidence type="ECO:0000313" key="1">
    <source>
        <dbReference type="EMBL" id="VEL09067.1"/>
    </source>
</evidence>